<evidence type="ECO:0000313" key="7">
    <source>
        <dbReference type="Proteomes" id="UP001164706"/>
    </source>
</evidence>
<evidence type="ECO:0000256" key="4">
    <source>
        <dbReference type="SAM" id="SignalP"/>
    </source>
</evidence>
<dbReference type="GO" id="GO:0009251">
    <property type="term" value="P:glucan catabolic process"/>
    <property type="evidence" value="ECO:0007669"/>
    <property type="project" value="TreeGrafter"/>
</dbReference>
<comment type="similarity">
    <text evidence="3">Belongs to the glycosyl hydrolase 5 (cellulase A) family.</text>
</comment>
<organism evidence="6 7">
    <name type="scientific">Microcella daejeonensis</name>
    <dbReference type="NCBI Taxonomy" id="2994971"/>
    <lineage>
        <taxon>Bacteria</taxon>
        <taxon>Bacillati</taxon>
        <taxon>Actinomycetota</taxon>
        <taxon>Actinomycetes</taxon>
        <taxon>Micrococcales</taxon>
        <taxon>Microbacteriaceae</taxon>
        <taxon>Microcella</taxon>
    </lineage>
</organism>
<dbReference type="PANTHER" id="PTHR34142:SF1">
    <property type="entry name" value="GLYCOSIDE HYDROLASE FAMILY 5 DOMAIN-CONTAINING PROTEIN"/>
    <property type="match status" value="1"/>
</dbReference>
<name>A0A9E8MJ48_9MICO</name>
<evidence type="ECO:0000313" key="6">
    <source>
        <dbReference type="EMBL" id="WAB80505.1"/>
    </source>
</evidence>
<dbReference type="InterPro" id="IPR001547">
    <property type="entry name" value="Glyco_hydro_5"/>
</dbReference>
<reference evidence="6" key="1">
    <citation type="submission" date="2022-11" db="EMBL/GenBank/DDBJ databases">
        <title>Description of Microcella daejonensis nov. sp, isolated from riverside soil.</title>
        <authorList>
            <person name="Molina K.M."/>
            <person name="Kim S.B."/>
        </authorList>
    </citation>
    <scope>NUCLEOTIDE SEQUENCE</scope>
    <source>
        <strain evidence="6">MMS21-STM12</strain>
    </source>
</reference>
<feature type="signal peptide" evidence="4">
    <location>
        <begin position="1"/>
        <end position="22"/>
    </location>
</feature>
<gene>
    <name evidence="6" type="ORF">OVN18_07945</name>
</gene>
<evidence type="ECO:0000256" key="1">
    <source>
        <dbReference type="ARBA" id="ARBA00022801"/>
    </source>
</evidence>
<evidence type="ECO:0000256" key="3">
    <source>
        <dbReference type="RuleBase" id="RU361153"/>
    </source>
</evidence>
<dbReference type="EMBL" id="CP113089">
    <property type="protein sequence ID" value="WAB80505.1"/>
    <property type="molecule type" value="Genomic_DNA"/>
</dbReference>
<feature type="domain" description="Glycoside hydrolase family 5" evidence="5">
    <location>
        <begin position="75"/>
        <end position="354"/>
    </location>
</feature>
<keyword evidence="1 3" id="KW-0378">Hydrolase</keyword>
<dbReference type="Pfam" id="PF00150">
    <property type="entry name" value="Cellulase"/>
    <property type="match status" value="1"/>
</dbReference>
<dbReference type="InterPro" id="IPR017853">
    <property type="entry name" value="GH"/>
</dbReference>
<evidence type="ECO:0000256" key="2">
    <source>
        <dbReference type="ARBA" id="ARBA00023295"/>
    </source>
</evidence>
<protein>
    <submittedName>
        <fullName evidence="6">Cellulase family glycosylhydrolase</fullName>
    </submittedName>
</protein>
<dbReference type="KEGG" id="mdb:OVN18_07945"/>
<proteinExistence type="inferred from homology"/>
<dbReference type="Gene3D" id="3.20.20.80">
    <property type="entry name" value="Glycosidases"/>
    <property type="match status" value="1"/>
</dbReference>
<keyword evidence="2 3" id="KW-0326">Glycosidase</keyword>
<dbReference type="RefSeq" id="WP_267780172.1">
    <property type="nucleotide sequence ID" value="NZ_CP113089.1"/>
</dbReference>
<accession>A0A9E8MJ48</accession>
<feature type="chain" id="PRO_5039108301" evidence="4">
    <location>
        <begin position="23"/>
        <end position="391"/>
    </location>
</feature>
<dbReference type="AlphaFoldDB" id="A0A9E8MJ48"/>
<dbReference type="SUPFAM" id="SSF51445">
    <property type="entry name" value="(Trans)glycosidases"/>
    <property type="match status" value="1"/>
</dbReference>
<dbReference type="PANTHER" id="PTHR34142">
    <property type="entry name" value="ENDO-BETA-1,4-GLUCANASE A"/>
    <property type="match status" value="1"/>
</dbReference>
<keyword evidence="4" id="KW-0732">Signal</keyword>
<sequence>MRASRRRTAVAIVIAAAVLASAAVVAVVALPPSDEPGRVAAAPRATLTPEAPVVSVRDAALIDLRSGEPLVLDGVNWPGFEYACIQGRGHDDGGAEPAAVEAMLDWGVTAVRVPLNEQCWAENRPADAFGTAAGYRAAVDAWVTALTDAGLVVILDLHWSAPDGELADGLRAMPSAASIPFWSSVAETYRKHRAVVFDLFNEPASIYDADDRLVFELDWRCWAEGGCTPPVEALGEPLGGRTYPAVGMTELLGAVRGAGAPQPAILGGLDYANDLRGWLDTAPDDDQLIAGAHLYPDQRCADETCWNAELAPLAEQVPLLVSEFGQSDGGDDHLRRAFAWSRENADGALAWAWWRIEAGGDEQDARFALVEGDDFAPRSPSGAALREMLGG</sequence>
<dbReference type="GO" id="GO:0004553">
    <property type="term" value="F:hydrolase activity, hydrolyzing O-glycosyl compounds"/>
    <property type="evidence" value="ECO:0007669"/>
    <property type="project" value="InterPro"/>
</dbReference>
<dbReference type="Proteomes" id="UP001164706">
    <property type="component" value="Chromosome"/>
</dbReference>
<keyword evidence="7" id="KW-1185">Reference proteome</keyword>
<evidence type="ECO:0000259" key="5">
    <source>
        <dbReference type="Pfam" id="PF00150"/>
    </source>
</evidence>